<protein>
    <recommendedName>
        <fullName evidence="4">Securin</fullName>
    </recommendedName>
</protein>
<keyword evidence="3" id="KW-1185">Reference proteome</keyword>
<dbReference type="AlphaFoldDB" id="A0ABD1JQL2"/>
<feature type="region of interest" description="Disordered" evidence="1">
    <location>
        <begin position="70"/>
        <end position="98"/>
    </location>
</feature>
<evidence type="ECO:0000313" key="2">
    <source>
        <dbReference type="EMBL" id="KAL2089134.1"/>
    </source>
</evidence>
<feature type="region of interest" description="Disordered" evidence="1">
    <location>
        <begin position="1"/>
        <end position="31"/>
    </location>
</feature>
<evidence type="ECO:0008006" key="4">
    <source>
        <dbReference type="Google" id="ProtNLM"/>
    </source>
</evidence>
<evidence type="ECO:0000313" key="3">
    <source>
        <dbReference type="Proteomes" id="UP001591681"/>
    </source>
</evidence>
<organism evidence="2 3">
    <name type="scientific">Coilia grayii</name>
    <name type="common">Gray's grenadier anchovy</name>
    <dbReference type="NCBI Taxonomy" id="363190"/>
    <lineage>
        <taxon>Eukaryota</taxon>
        <taxon>Metazoa</taxon>
        <taxon>Chordata</taxon>
        <taxon>Craniata</taxon>
        <taxon>Vertebrata</taxon>
        <taxon>Euteleostomi</taxon>
        <taxon>Actinopterygii</taxon>
        <taxon>Neopterygii</taxon>
        <taxon>Teleostei</taxon>
        <taxon>Clupei</taxon>
        <taxon>Clupeiformes</taxon>
        <taxon>Clupeoidei</taxon>
        <taxon>Engraulidae</taxon>
        <taxon>Coilinae</taxon>
        <taxon>Coilia</taxon>
    </lineage>
</organism>
<proteinExistence type="predicted"/>
<feature type="compositionally biased region" description="Basic and acidic residues" evidence="1">
    <location>
        <begin position="9"/>
        <end position="24"/>
    </location>
</feature>
<gene>
    <name evidence="2" type="ORF">ACEWY4_016033</name>
</gene>
<reference evidence="2 3" key="1">
    <citation type="submission" date="2024-09" db="EMBL/GenBank/DDBJ databases">
        <title>A chromosome-level genome assembly of Gray's grenadier anchovy, Coilia grayii.</title>
        <authorList>
            <person name="Fu Z."/>
        </authorList>
    </citation>
    <scope>NUCLEOTIDE SEQUENCE [LARGE SCALE GENOMIC DNA]</scope>
    <source>
        <strain evidence="2">G4</strain>
        <tissue evidence="2">Muscle</tissue>
    </source>
</reference>
<dbReference type="Proteomes" id="UP001591681">
    <property type="component" value="Unassembled WGS sequence"/>
</dbReference>
<comment type="caution">
    <text evidence="2">The sequence shown here is derived from an EMBL/GenBank/DDBJ whole genome shotgun (WGS) entry which is preliminary data.</text>
</comment>
<sequence>MNTVMFADQENRGLRLPAGKERQRLKSAPEFTTDKTIKIPRTPLLAPSTPLFGSCTPLQQRLALGSLKKVTQTPNVRPQREDAKPRCQEKETPKPVDDGEDIERMFSYSPDAFLRYDTGVLNLSHLPLFGVPRLSWRPQLPEIDDIILEPCNPLPCPLPLAECGAELDDFLLTLDELMVKLPPPLEDPPTP</sequence>
<evidence type="ECO:0000256" key="1">
    <source>
        <dbReference type="SAM" id="MobiDB-lite"/>
    </source>
</evidence>
<name>A0ABD1JQL2_9TELE</name>
<feature type="compositionally biased region" description="Basic and acidic residues" evidence="1">
    <location>
        <begin position="78"/>
        <end position="97"/>
    </location>
</feature>
<dbReference type="EMBL" id="JBHFQA010000013">
    <property type="protein sequence ID" value="KAL2089134.1"/>
    <property type="molecule type" value="Genomic_DNA"/>
</dbReference>
<accession>A0ABD1JQL2</accession>